<evidence type="ECO:0000313" key="3">
    <source>
        <dbReference type="Proteomes" id="UP000789595"/>
    </source>
</evidence>
<dbReference type="OrthoDB" id="10587652at2759"/>
<dbReference type="Gene3D" id="1.10.238.10">
    <property type="entry name" value="EF-hand"/>
    <property type="match status" value="1"/>
</dbReference>
<dbReference type="Proteomes" id="UP000789595">
    <property type="component" value="Unassembled WGS sequence"/>
</dbReference>
<reference evidence="2" key="1">
    <citation type="submission" date="2021-11" db="EMBL/GenBank/DDBJ databases">
        <authorList>
            <consortium name="Genoscope - CEA"/>
            <person name="William W."/>
        </authorList>
    </citation>
    <scope>NUCLEOTIDE SEQUENCE</scope>
</reference>
<proteinExistence type="predicted"/>
<feature type="compositionally biased region" description="Basic and acidic residues" evidence="1">
    <location>
        <begin position="53"/>
        <end position="66"/>
    </location>
</feature>
<evidence type="ECO:0000313" key="2">
    <source>
        <dbReference type="EMBL" id="CAH0372285.1"/>
    </source>
</evidence>
<feature type="compositionally biased region" description="Gly residues" evidence="1">
    <location>
        <begin position="108"/>
        <end position="117"/>
    </location>
</feature>
<accession>A0A8J2WKZ9</accession>
<comment type="caution">
    <text evidence="2">The sequence shown here is derived from an EMBL/GenBank/DDBJ whole genome shotgun (WGS) entry which is preliminary data.</text>
</comment>
<feature type="region of interest" description="Disordered" evidence="1">
    <location>
        <begin position="1"/>
        <end position="154"/>
    </location>
</feature>
<feature type="compositionally biased region" description="Acidic residues" evidence="1">
    <location>
        <begin position="125"/>
        <end position="154"/>
    </location>
</feature>
<organism evidence="2 3">
    <name type="scientific">Pelagomonas calceolata</name>
    <dbReference type="NCBI Taxonomy" id="35677"/>
    <lineage>
        <taxon>Eukaryota</taxon>
        <taxon>Sar</taxon>
        <taxon>Stramenopiles</taxon>
        <taxon>Ochrophyta</taxon>
        <taxon>Pelagophyceae</taxon>
        <taxon>Pelagomonadales</taxon>
        <taxon>Pelagomonadaceae</taxon>
        <taxon>Pelagomonas</taxon>
    </lineage>
</organism>
<feature type="compositionally biased region" description="Low complexity" evidence="1">
    <location>
        <begin position="1"/>
        <end position="34"/>
    </location>
</feature>
<dbReference type="AlphaFoldDB" id="A0A8J2WKZ9"/>
<protein>
    <submittedName>
        <fullName evidence="2">Uncharacterized protein</fullName>
    </submittedName>
</protein>
<sequence length="380" mass="41895">MSALAEQQSLSSQGSASLTPTATSSSYASSSKPSEFNDDASSISTVSEESEESKEPEPYQLPHDRAVATMNEDEDDESYSSESSGESIVPDLGGDEDDDPSAKATGAGLLGYLGLGGQATKATEDDYAYDFEGEPQEQDDEHYDFGDDEEPELDEDELLAEEGLKDDRLEARLALAYDVATAGVSSGREHPMKAPEFRKAVAVMGRVFSKEETDRFFDEALAFSEDRSALGVSSERDERGLLKRNVVEANPRRHALCLPKDDFVAYFSKFVTRTVDPREAAEHFRALVEGAAEQALRDPDTEASDELRAMADTKHRRVDELFIYARDLRKVVASMSERLTDEEADAFIRECKPEPLVGAADGGLERVYFHQYLNMLKDDS</sequence>
<gene>
    <name evidence="2" type="ORF">PECAL_3P22690</name>
</gene>
<name>A0A8J2WKZ9_9STRA</name>
<evidence type="ECO:0000256" key="1">
    <source>
        <dbReference type="SAM" id="MobiDB-lite"/>
    </source>
</evidence>
<dbReference type="EMBL" id="CAKKNE010000003">
    <property type="protein sequence ID" value="CAH0372285.1"/>
    <property type="molecule type" value="Genomic_DNA"/>
</dbReference>
<keyword evidence="3" id="KW-1185">Reference proteome</keyword>